<dbReference type="EMBL" id="CP121671">
    <property type="protein sequence ID" value="WFT76339.1"/>
    <property type="molecule type" value="Genomic_DNA"/>
</dbReference>
<dbReference type="SUPFAM" id="SSF103473">
    <property type="entry name" value="MFS general substrate transporter"/>
    <property type="match status" value="1"/>
</dbReference>
<reference evidence="8 9" key="1">
    <citation type="submission" date="2023-04" db="EMBL/GenBank/DDBJ databases">
        <title>Genome sequence of Halobacillus naozhouensis KACC 21980.</title>
        <authorList>
            <person name="Kim S."/>
            <person name="Heo J."/>
            <person name="Kwon S.-W."/>
        </authorList>
    </citation>
    <scope>NUCLEOTIDE SEQUENCE [LARGE SCALE GENOMIC DNA]</scope>
    <source>
        <strain evidence="8 9">KCTC 13234</strain>
    </source>
</reference>
<evidence type="ECO:0000256" key="2">
    <source>
        <dbReference type="ARBA" id="ARBA00022448"/>
    </source>
</evidence>
<proteinExistence type="predicted"/>
<dbReference type="Proteomes" id="UP001221597">
    <property type="component" value="Chromosome"/>
</dbReference>
<evidence type="ECO:0000256" key="1">
    <source>
        <dbReference type="ARBA" id="ARBA00004651"/>
    </source>
</evidence>
<name>A0ABY8J411_9BACI</name>
<sequence length="390" mass="42298">MGDRFSQVAVLALLLELTGSGLAVGILMGMRVLPYLILSPVAGKFADIWDRRKMMMVTDIARVPFAFSFLFVQSQDDLWILYSSMFVLACGEAIYQPVRKSSIGVLVEEQHYAKVNGFEQVVIGIVLIIGSITGGLVAFLIGKDVAFILNGCTFMAAASLIYPLKFKRQKSQQSPAIPVQKPRAKLDPMVLFIVVILGVSAGLDGLFNILISYYGAETFNLGELGIGLLYGALGIGLVMSFFISKQVKGKMLLIGIITIGMEGVLQMLASQASVIWAAALAFTGISLFGGVGAACFDTLVMARTPKSDQGRVFGFIESLTNVVIGLAMFGSGWLLDSFAARQVGFIGGIAAIGSMVLFIVLYSFYFHKIIENSRKMVKKYEKRSIKHTEE</sequence>
<evidence type="ECO:0000313" key="9">
    <source>
        <dbReference type="Proteomes" id="UP001221597"/>
    </source>
</evidence>
<evidence type="ECO:0000256" key="5">
    <source>
        <dbReference type="ARBA" id="ARBA00022989"/>
    </source>
</evidence>
<feature type="transmembrane region" description="Helical" evidence="7">
    <location>
        <begin position="190"/>
        <end position="214"/>
    </location>
</feature>
<dbReference type="Pfam" id="PF07690">
    <property type="entry name" value="MFS_1"/>
    <property type="match status" value="1"/>
</dbReference>
<feature type="transmembrane region" description="Helical" evidence="7">
    <location>
        <begin position="6"/>
        <end position="33"/>
    </location>
</feature>
<feature type="transmembrane region" description="Helical" evidence="7">
    <location>
        <begin position="226"/>
        <end position="244"/>
    </location>
</feature>
<keyword evidence="2" id="KW-0813">Transport</keyword>
<accession>A0ABY8J411</accession>
<dbReference type="Gene3D" id="1.20.1250.20">
    <property type="entry name" value="MFS general substrate transporter like domains"/>
    <property type="match status" value="1"/>
</dbReference>
<organism evidence="8 9">
    <name type="scientific">Halobacillus naozhouensis</name>
    <dbReference type="NCBI Taxonomy" id="554880"/>
    <lineage>
        <taxon>Bacteria</taxon>
        <taxon>Bacillati</taxon>
        <taxon>Bacillota</taxon>
        <taxon>Bacilli</taxon>
        <taxon>Bacillales</taxon>
        <taxon>Bacillaceae</taxon>
        <taxon>Halobacillus</taxon>
    </lineage>
</organism>
<protein>
    <submittedName>
        <fullName evidence="8">MFS transporter</fullName>
    </submittedName>
</protein>
<keyword evidence="9" id="KW-1185">Reference proteome</keyword>
<evidence type="ECO:0000256" key="7">
    <source>
        <dbReference type="SAM" id="Phobius"/>
    </source>
</evidence>
<keyword evidence="6 7" id="KW-0472">Membrane</keyword>
<evidence type="ECO:0000256" key="3">
    <source>
        <dbReference type="ARBA" id="ARBA00022475"/>
    </source>
</evidence>
<feature type="transmembrane region" description="Helical" evidence="7">
    <location>
        <begin position="147"/>
        <end position="164"/>
    </location>
</feature>
<feature type="transmembrane region" description="Helical" evidence="7">
    <location>
        <begin position="275"/>
        <end position="300"/>
    </location>
</feature>
<evidence type="ECO:0000256" key="4">
    <source>
        <dbReference type="ARBA" id="ARBA00022692"/>
    </source>
</evidence>
<keyword evidence="5 7" id="KW-1133">Transmembrane helix</keyword>
<dbReference type="InterPro" id="IPR036259">
    <property type="entry name" value="MFS_trans_sf"/>
</dbReference>
<feature type="transmembrane region" description="Helical" evidence="7">
    <location>
        <begin position="78"/>
        <end position="95"/>
    </location>
</feature>
<feature type="transmembrane region" description="Helical" evidence="7">
    <location>
        <begin position="312"/>
        <end position="333"/>
    </location>
</feature>
<evidence type="ECO:0000256" key="6">
    <source>
        <dbReference type="ARBA" id="ARBA00023136"/>
    </source>
</evidence>
<gene>
    <name evidence="8" type="ORF">P9989_08245</name>
</gene>
<feature type="transmembrane region" description="Helical" evidence="7">
    <location>
        <begin position="121"/>
        <end position="141"/>
    </location>
</feature>
<keyword evidence="3" id="KW-1003">Cell membrane</keyword>
<dbReference type="CDD" id="cd06173">
    <property type="entry name" value="MFS_MefA_like"/>
    <property type="match status" value="1"/>
</dbReference>
<dbReference type="InterPro" id="IPR011701">
    <property type="entry name" value="MFS"/>
</dbReference>
<dbReference type="PANTHER" id="PTHR43266:SF2">
    <property type="entry name" value="MAJOR FACILITATOR SUPERFAMILY (MFS) PROFILE DOMAIN-CONTAINING PROTEIN"/>
    <property type="match status" value="1"/>
</dbReference>
<feature type="transmembrane region" description="Helical" evidence="7">
    <location>
        <begin position="251"/>
        <end position="269"/>
    </location>
</feature>
<keyword evidence="4 7" id="KW-0812">Transmembrane</keyword>
<feature type="transmembrane region" description="Helical" evidence="7">
    <location>
        <begin position="345"/>
        <end position="366"/>
    </location>
</feature>
<dbReference type="PANTHER" id="PTHR43266">
    <property type="entry name" value="MACROLIDE-EFFLUX PROTEIN"/>
    <property type="match status" value="1"/>
</dbReference>
<comment type="subcellular location">
    <subcellularLocation>
        <location evidence="1">Cell membrane</location>
        <topology evidence="1">Multi-pass membrane protein</topology>
    </subcellularLocation>
</comment>
<dbReference type="RefSeq" id="WP_283078293.1">
    <property type="nucleotide sequence ID" value="NZ_CP121671.1"/>
</dbReference>
<evidence type="ECO:0000313" key="8">
    <source>
        <dbReference type="EMBL" id="WFT76339.1"/>
    </source>
</evidence>